<dbReference type="EMBL" id="CAJNNV010000948">
    <property type="protein sequence ID" value="CAE8583947.1"/>
    <property type="molecule type" value="Genomic_DNA"/>
</dbReference>
<keyword evidence="15" id="KW-1185">Reference proteome</keyword>
<evidence type="ECO:0000256" key="2">
    <source>
        <dbReference type="ARBA" id="ARBA00001946"/>
    </source>
</evidence>
<feature type="non-terminal residue" evidence="14">
    <location>
        <position position="346"/>
    </location>
</feature>
<dbReference type="PROSITE" id="PS52041">
    <property type="entry name" value="TOPO_IIB"/>
    <property type="match status" value="1"/>
</dbReference>
<dbReference type="GO" id="GO:0003918">
    <property type="term" value="F:DNA topoisomerase type II (double strand cut, ATP-hydrolyzing) activity"/>
    <property type="evidence" value="ECO:0007669"/>
    <property type="project" value="UniProtKB-UniRule"/>
</dbReference>
<keyword evidence="6" id="KW-0460">Magnesium</keyword>
<dbReference type="Gene3D" id="1.10.10.10">
    <property type="entry name" value="Winged helix-like DNA-binding domain superfamily/Winged helix DNA-binding domain"/>
    <property type="match status" value="1"/>
</dbReference>
<dbReference type="GO" id="GO:0000228">
    <property type="term" value="C:nuclear chromosome"/>
    <property type="evidence" value="ECO:0007669"/>
    <property type="project" value="TreeGrafter"/>
</dbReference>
<evidence type="ECO:0000313" key="14">
    <source>
        <dbReference type="EMBL" id="CAE8583947.1"/>
    </source>
</evidence>
<keyword evidence="7 10" id="KW-0799">Topoisomerase</keyword>
<sequence>AFRVDMVAAIEFAVLRLMLRASSHASRASGESSGESSARGPSGEQVDPLWAADPCALDGSLRRSKAQKRPFAAGAQAVLTQGGHSRAELLAEQLEGLLGYGSAAKRSGGSGERRQTQGKALRLKRLLAVLDSIHGLLSSGRHGTPRELYYTHVTLFQRQQQSDDVIKRLSRLLEVPRHYLRLVGTAKGLVRGHLRILEPRPGASGGSEGAGVWVDALDPLEPRGHSISPICAHLLHVESMARTILVVEKETVFHRLLSEGVLERHRPCVIVTAKASQMCRHGTSYAGYGKTVQGLGSSCSWTSMPAAWPSRPPTLSARRAAGCRTTSRSPKPFRSSALAARPLRRS</sequence>
<evidence type="ECO:0000256" key="10">
    <source>
        <dbReference type="PROSITE-ProRule" id="PRU01385"/>
    </source>
</evidence>
<evidence type="ECO:0000256" key="1">
    <source>
        <dbReference type="ARBA" id="ARBA00000185"/>
    </source>
</evidence>
<feature type="active site" description="O-(5'-phospho-DNA)-tyrosine intermediate" evidence="10">
    <location>
        <position position="150"/>
    </location>
</feature>
<dbReference type="PRINTS" id="PR01550">
    <property type="entry name" value="TOP6AFAMILY"/>
</dbReference>
<dbReference type="PANTHER" id="PTHR10848">
    <property type="entry name" value="MEIOTIC RECOMBINATION PROTEIN SPO11"/>
    <property type="match status" value="1"/>
</dbReference>
<dbReference type="GO" id="GO:0042138">
    <property type="term" value="P:meiotic DNA double-strand break formation"/>
    <property type="evidence" value="ECO:0007669"/>
    <property type="project" value="TreeGrafter"/>
</dbReference>
<feature type="compositionally biased region" description="Low complexity" evidence="11">
    <location>
        <begin position="25"/>
        <end position="44"/>
    </location>
</feature>
<keyword evidence="9 10" id="KW-0413">Isomerase</keyword>
<keyword evidence="5" id="KW-0479">Metal-binding</keyword>
<evidence type="ECO:0000259" key="12">
    <source>
        <dbReference type="Pfam" id="PF04406"/>
    </source>
</evidence>
<dbReference type="Proteomes" id="UP000654075">
    <property type="component" value="Unassembled WGS sequence"/>
</dbReference>
<dbReference type="InterPro" id="IPR002815">
    <property type="entry name" value="Spo11/TopoVI_A"/>
</dbReference>
<dbReference type="AlphaFoldDB" id="A0A813DBT2"/>
<feature type="non-terminal residue" evidence="14">
    <location>
        <position position="1"/>
    </location>
</feature>
<dbReference type="PANTHER" id="PTHR10848:SF0">
    <property type="entry name" value="MEIOTIC RECOMBINATION PROTEIN SPO11"/>
    <property type="match status" value="1"/>
</dbReference>
<comment type="caution">
    <text evidence="14">The sequence shown here is derived from an EMBL/GenBank/DDBJ whole genome shotgun (WGS) entry which is preliminary data.</text>
</comment>
<feature type="domain" description="Spo11/DNA topoisomerase VI subunit A N-terminal" evidence="12">
    <location>
        <begin position="122"/>
        <end position="180"/>
    </location>
</feature>
<dbReference type="InterPro" id="IPR013049">
    <property type="entry name" value="Spo11/TopoVI_A_N"/>
</dbReference>
<dbReference type="Pfam" id="PF04406">
    <property type="entry name" value="TP6A_N"/>
    <property type="match status" value="1"/>
</dbReference>
<evidence type="ECO:0000256" key="7">
    <source>
        <dbReference type="ARBA" id="ARBA00023029"/>
    </source>
</evidence>
<evidence type="ECO:0000256" key="6">
    <source>
        <dbReference type="ARBA" id="ARBA00022842"/>
    </source>
</evidence>
<feature type="region of interest" description="Disordered" evidence="11">
    <location>
        <begin position="307"/>
        <end position="346"/>
    </location>
</feature>
<feature type="domain" description="Topoisomerase 6 subunit A/Spo11 TOPRIM" evidence="13">
    <location>
        <begin position="244"/>
        <end position="274"/>
    </location>
</feature>
<gene>
    <name evidence="14" type="ORF">PGLA1383_LOCUS2892</name>
</gene>
<reference evidence="14" key="1">
    <citation type="submission" date="2021-02" db="EMBL/GenBank/DDBJ databases">
        <authorList>
            <person name="Dougan E. K."/>
            <person name="Rhodes N."/>
            <person name="Thang M."/>
            <person name="Chan C."/>
        </authorList>
    </citation>
    <scope>NUCLEOTIDE SEQUENCE</scope>
</reference>
<organism evidence="14 15">
    <name type="scientific">Polarella glacialis</name>
    <name type="common">Dinoflagellate</name>
    <dbReference type="NCBI Taxonomy" id="89957"/>
    <lineage>
        <taxon>Eukaryota</taxon>
        <taxon>Sar</taxon>
        <taxon>Alveolata</taxon>
        <taxon>Dinophyceae</taxon>
        <taxon>Suessiales</taxon>
        <taxon>Suessiaceae</taxon>
        <taxon>Polarella</taxon>
    </lineage>
</organism>
<accession>A0A813DBT2</accession>
<dbReference type="GO" id="GO:0000706">
    <property type="term" value="P:meiotic DNA double-strand break processing"/>
    <property type="evidence" value="ECO:0007669"/>
    <property type="project" value="TreeGrafter"/>
</dbReference>
<evidence type="ECO:0000313" key="15">
    <source>
        <dbReference type="Proteomes" id="UP000654075"/>
    </source>
</evidence>
<evidence type="ECO:0000256" key="4">
    <source>
        <dbReference type="ARBA" id="ARBA00012895"/>
    </source>
</evidence>
<dbReference type="OrthoDB" id="5377392at2759"/>
<dbReference type="GO" id="GO:0003677">
    <property type="term" value="F:DNA binding"/>
    <property type="evidence" value="ECO:0007669"/>
    <property type="project" value="UniProtKB-UniRule"/>
</dbReference>
<dbReference type="InterPro" id="IPR036078">
    <property type="entry name" value="Spo11/TopoVI_A_sf"/>
</dbReference>
<keyword evidence="8 10" id="KW-0238">DNA-binding</keyword>
<comment type="similarity">
    <text evidence="3 10">Belongs to the TOP6A family.</text>
</comment>
<feature type="compositionally biased region" description="Low complexity" evidence="11">
    <location>
        <begin position="334"/>
        <end position="346"/>
    </location>
</feature>
<dbReference type="SUPFAM" id="SSF56726">
    <property type="entry name" value="DNA topoisomerase IV, alpha subunit"/>
    <property type="match status" value="1"/>
</dbReference>
<evidence type="ECO:0000256" key="9">
    <source>
        <dbReference type="ARBA" id="ARBA00023235"/>
    </source>
</evidence>
<evidence type="ECO:0000256" key="3">
    <source>
        <dbReference type="ARBA" id="ARBA00006559"/>
    </source>
</evidence>
<proteinExistence type="inferred from homology"/>
<dbReference type="InterPro" id="IPR034136">
    <property type="entry name" value="TOPRIM_Topo6A/Spo11"/>
</dbReference>
<evidence type="ECO:0000259" key="13">
    <source>
        <dbReference type="Pfam" id="PF21180"/>
    </source>
</evidence>
<evidence type="ECO:0000256" key="8">
    <source>
        <dbReference type="ARBA" id="ARBA00023125"/>
    </source>
</evidence>
<dbReference type="GO" id="GO:0007131">
    <property type="term" value="P:reciprocal meiotic recombination"/>
    <property type="evidence" value="ECO:0007669"/>
    <property type="project" value="TreeGrafter"/>
</dbReference>
<evidence type="ECO:0000256" key="11">
    <source>
        <dbReference type="SAM" id="MobiDB-lite"/>
    </source>
</evidence>
<evidence type="ECO:0000256" key="5">
    <source>
        <dbReference type="ARBA" id="ARBA00022723"/>
    </source>
</evidence>
<dbReference type="Pfam" id="PF21180">
    <property type="entry name" value="TOP6A-Spo11_Toprim"/>
    <property type="match status" value="1"/>
</dbReference>
<dbReference type="EC" id="5.6.2.2" evidence="4"/>
<protein>
    <recommendedName>
        <fullName evidence="4">DNA topoisomerase (ATP-hydrolyzing)</fullName>
        <ecNumber evidence="4">5.6.2.2</ecNumber>
    </recommendedName>
</protein>
<name>A0A813DBT2_POLGL</name>
<comment type="cofactor">
    <cofactor evidence="2">
        <name>Mg(2+)</name>
        <dbReference type="ChEBI" id="CHEBI:18420"/>
    </cofactor>
</comment>
<dbReference type="GO" id="GO:0005524">
    <property type="term" value="F:ATP binding"/>
    <property type="evidence" value="ECO:0007669"/>
    <property type="project" value="InterPro"/>
</dbReference>
<dbReference type="InterPro" id="IPR036388">
    <property type="entry name" value="WH-like_DNA-bd_sf"/>
</dbReference>
<feature type="region of interest" description="Disordered" evidence="11">
    <location>
        <begin position="25"/>
        <end position="49"/>
    </location>
</feature>
<comment type="catalytic activity">
    <reaction evidence="1 10">
        <text>ATP-dependent breakage, passage and rejoining of double-stranded DNA.</text>
        <dbReference type="EC" id="5.6.2.2"/>
    </reaction>
</comment>
<dbReference type="Gene3D" id="3.40.1360.10">
    <property type="match status" value="1"/>
</dbReference>